<proteinExistence type="predicted"/>
<dbReference type="SUPFAM" id="SSF52540">
    <property type="entry name" value="P-loop containing nucleoside triphosphate hydrolases"/>
    <property type="match status" value="1"/>
</dbReference>
<keyword evidence="2" id="KW-1185">Reference proteome</keyword>
<evidence type="ECO:0008006" key="3">
    <source>
        <dbReference type="Google" id="ProtNLM"/>
    </source>
</evidence>
<dbReference type="CDD" id="cd02019">
    <property type="entry name" value="NK"/>
    <property type="match status" value="1"/>
</dbReference>
<reference evidence="1 2" key="1">
    <citation type="journal article" date="2019" name="Emerg. Microbes Infect.">
        <title>Comprehensive subspecies identification of 175 nontuberculous mycobacteria species based on 7547 genomic profiles.</title>
        <authorList>
            <person name="Matsumoto Y."/>
            <person name="Kinjo T."/>
            <person name="Motooka D."/>
            <person name="Nabeya D."/>
            <person name="Jung N."/>
            <person name="Uechi K."/>
            <person name="Horii T."/>
            <person name="Iida T."/>
            <person name="Fujita J."/>
            <person name="Nakamura S."/>
        </authorList>
    </citation>
    <scope>NUCLEOTIDE SEQUENCE [LARGE SCALE GENOMIC DNA]</scope>
    <source>
        <strain evidence="1 2">JCM 18538</strain>
    </source>
</reference>
<gene>
    <name evidence="1" type="ORF">MARA_25090</name>
</gene>
<geneLocation type="plasmid" evidence="2">
    <name>pjcm18538 dna</name>
</geneLocation>
<dbReference type="InterPro" id="IPR027417">
    <property type="entry name" value="P-loop_NTPase"/>
</dbReference>
<protein>
    <recommendedName>
        <fullName evidence="3">Uridine kinase</fullName>
    </recommendedName>
</protein>
<dbReference type="KEGG" id="marz:MARA_25090"/>
<evidence type="ECO:0000313" key="2">
    <source>
        <dbReference type="Proteomes" id="UP000467428"/>
    </source>
</evidence>
<evidence type="ECO:0000313" key="1">
    <source>
        <dbReference type="EMBL" id="BBY49041.1"/>
    </source>
</evidence>
<sequence length="211" mass="23381">MNVDDEPTITEWTDSTYPEVLTMLSANPRQPGIVLIGVDGRSGSGKSTFAAQLARTRAGVAVVHTDDIAWHHSFFDWHELLVDGVLSPLRRDGPPIRYRPPAWDVRGRSGSVDVPADTNVVLVEGVGSCRRELQPWFDATVWVQSDPDLAYRRVVARGDDPIEFVDEWTAREVPFLASDRPWARATVIASGETSSYADEGGQPMPYCAIFR</sequence>
<dbReference type="Proteomes" id="UP000467428">
    <property type="component" value="Chromosome"/>
</dbReference>
<dbReference type="RefSeq" id="WP_179973612.1">
    <property type="nucleotide sequence ID" value="NZ_AP022593.1"/>
</dbReference>
<accession>A0A7I7RXY7</accession>
<dbReference type="EMBL" id="AP022593">
    <property type="protein sequence ID" value="BBY49041.1"/>
    <property type="molecule type" value="Genomic_DNA"/>
</dbReference>
<name>A0A7I7RXY7_9MYCO</name>
<organism evidence="1 2">
    <name type="scientific">Mycolicibacterium arabiense</name>
    <dbReference type="NCBI Taxonomy" id="1286181"/>
    <lineage>
        <taxon>Bacteria</taxon>
        <taxon>Bacillati</taxon>
        <taxon>Actinomycetota</taxon>
        <taxon>Actinomycetes</taxon>
        <taxon>Mycobacteriales</taxon>
        <taxon>Mycobacteriaceae</taxon>
        <taxon>Mycolicibacterium</taxon>
    </lineage>
</organism>
<dbReference type="AlphaFoldDB" id="A0A7I7RXY7"/>
<dbReference type="Gene3D" id="3.40.50.300">
    <property type="entry name" value="P-loop containing nucleotide triphosphate hydrolases"/>
    <property type="match status" value="1"/>
</dbReference>